<reference evidence="1 2" key="1">
    <citation type="journal article" date="2012" name="J. Bacteriol.">
        <title>Draft genome sequence of Streptomyces globisporus C-1027, which produces an antitumor antibiotic consisting of a nine-membered enediyne with a chromoprotein.</title>
        <authorList>
            <person name="Wang L."/>
            <person name="Wang S."/>
            <person name="He Q."/>
            <person name="Yu T."/>
            <person name="Li Q."/>
            <person name="Hong B."/>
        </authorList>
    </citation>
    <scope>NUCLEOTIDE SEQUENCE [LARGE SCALE GENOMIC DNA]</scope>
    <source>
        <strain evidence="1 2">C-1027</strain>
    </source>
</reference>
<dbReference type="InterPro" id="IPR033457">
    <property type="entry name" value="DUF5133"/>
</dbReference>
<dbReference type="Pfam" id="PF17196">
    <property type="entry name" value="DUF5133"/>
    <property type="match status" value="1"/>
</dbReference>
<sequence length="93" mass="10174">MLTPSPDAMRTLLARYNDLQLRHSQDSDYELQRSLEDVTYTLCVSTGTRTVHDALLAADAILRRAAAEEEAASGIPIQRLVPPGVSVPKPRTA</sequence>
<accession>A0A0U3M4D2</accession>
<dbReference type="KEGG" id="sgb:WQO_19955"/>
<name>A0A0U3M4D2_STRGL</name>
<evidence type="ECO:0000313" key="2">
    <source>
        <dbReference type="Proteomes" id="UP000064183"/>
    </source>
</evidence>
<dbReference type="AlphaFoldDB" id="A0A0U3M4D2"/>
<evidence type="ECO:0008006" key="3">
    <source>
        <dbReference type="Google" id="ProtNLM"/>
    </source>
</evidence>
<evidence type="ECO:0000313" key="1">
    <source>
        <dbReference type="EMBL" id="ALU95386.1"/>
    </source>
</evidence>
<dbReference type="EMBL" id="CP013738">
    <property type="protein sequence ID" value="ALU95386.1"/>
    <property type="molecule type" value="Genomic_DNA"/>
</dbReference>
<dbReference type="Proteomes" id="UP000064183">
    <property type="component" value="Chromosome"/>
</dbReference>
<proteinExistence type="predicted"/>
<organism evidence="1 2">
    <name type="scientific">Streptomyces globisporus C-1027</name>
    <dbReference type="NCBI Taxonomy" id="1172567"/>
    <lineage>
        <taxon>Bacteria</taxon>
        <taxon>Bacillati</taxon>
        <taxon>Actinomycetota</taxon>
        <taxon>Actinomycetes</taxon>
        <taxon>Kitasatosporales</taxon>
        <taxon>Streptomycetaceae</taxon>
        <taxon>Streptomyces</taxon>
    </lineage>
</organism>
<protein>
    <recommendedName>
        <fullName evidence="3">DUF5133 domain-containing protein</fullName>
    </recommendedName>
</protein>
<dbReference type="GeneID" id="27784652"/>
<gene>
    <name evidence="1" type="ORF">WQO_19955</name>
</gene>
<dbReference type="RefSeq" id="WP_029182787.1">
    <property type="nucleotide sequence ID" value="NZ_CP013738.1"/>
</dbReference>